<dbReference type="EMBL" id="JAMZFT010000001">
    <property type="protein sequence ID" value="MCP1335250.1"/>
    <property type="molecule type" value="Genomic_DNA"/>
</dbReference>
<comment type="caution">
    <text evidence="2">The sequence shown here is derived from an EMBL/GenBank/DDBJ whole genome shotgun (WGS) entry which is preliminary data.</text>
</comment>
<feature type="signal peptide" evidence="1">
    <location>
        <begin position="1"/>
        <end position="23"/>
    </location>
</feature>
<organism evidence="2 3">
    <name type="scientific">Futiania mangrovi</name>
    <dbReference type="NCBI Taxonomy" id="2959716"/>
    <lineage>
        <taxon>Bacteria</taxon>
        <taxon>Pseudomonadati</taxon>
        <taxon>Pseudomonadota</taxon>
        <taxon>Alphaproteobacteria</taxon>
        <taxon>Futianiales</taxon>
        <taxon>Futianiaceae</taxon>
        <taxon>Futiania</taxon>
    </lineage>
</organism>
<feature type="chain" id="PRO_5039887155" evidence="1">
    <location>
        <begin position="24"/>
        <end position="263"/>
    </location>
</feature>
<dbReference type="AlphaFoldDB" id="A0A9J6PGM8"/>
<evidence type="ECO:0000313" key="2">
    <source>
        <dbReference type="EMBL" id="MCP1335250.1"/>
    </source>
</evidence>
<protein>
    <submittedName>
        <fullName evidence="2">Cell envelope integrity EipB family protein</fullName>
    </submittedName>
</protein>
<name>A0A9J6PGM8_9PROT</name>
<keyword evidence="1" id="KW-0732">Signal</keyword>
<proteinExistence type="predicted"/>
<keyword evidence="3" id="KW-1185">Reference proteome</keyword>
<dbReference type="Proteomes" id="UP001055804">
    <property type="component" value="Unassembled WGS sequence"/>
</dbReference>
<sequence length="263" mass="28413">MIRMTLLAAGLLAGFAAALPAAAAELVSHKAFYALSLRAASPDAGIATMQGRMAITFDNICEGYAYEQRIVSEVTDPDGQVRVTDFLVSSFEAKDGSLYRFNHTNRFNGIVVERQEGVASARPGERARVRIDVPEPRDLALPEGVTFPIAHTRALLAALRDGARTHAVTVFDESTEGFVLLSDTLLLGERAPAARQGDPRDGQRSWRVKVAYYDPARQDGTPEYEVTLTLYDNGVAEGLIMDYGDFVVDGELVELVSGVTGGC</sequence>
<evidence type="ECO:0000256" key="1">
    <source>
        <dbReference type="SAM" id="SignalP"/>
    </source>
</evidence>
<dbReference type="InterPro" id="IPR015000">
    <property type="entry name" value="EipB-like"/>
</dbReference>
<evidence type="ECO:0000313" key="3">
    <source>
        <dbReference type="Proteomes" id="UP001055804"/>
    </source>
</evidence>
<accession>A0A9J6PGM8</accession>
<dbReference type="Pfam" id="PF08904">
    <property type="entry name" value="EipB_like"/>
    <property type="match status" value="1"/>
</dbReference>
<gene>
    <name evidence="2" type="ORF">NJQ99_02405</name>
</gene>
<reference evidence="2" key="1">
    <citation type="submission" date="2022-06" db="EMBL/GenBank/DDBJ databases">
        <title>Isolation and Genomics of Futiania mangrovii gen. nov., sp. nov., a Rare and Metabolically-versatile member in the Class Alphaproteobacteria.</title>
        <authorList>
            <person name="Liu L."/>
            <person name="Huang W.-C."/>
            <person name="Pan J."/>
            <person name="Li J."/>
            <person name="Huang Y."/>
            <person name="Du H."/>
            <person name="Liu Y."/>
            <person name="Li M."/>
        </authorList>
    </citation>
    <scope>NUCLEOTIDE SEQUENCE</scope>
    <source>
        <strain evidence="2">FT118</strain>
    </source>
</reference>
<dbReference type="RefSeq" id="WP_269331199.1">
    <property type="nucleotide sequence ID" value="NZ_JAMZFT010000001.1"/>
</dbReference>